<comment type="caution">
    <text evidence="7">The sequence shown here is derived from an EMBL/GenBank/DDBJ whole genome shotgun (WGS) entry which is preliminary data.</text>
</comment>
<evidence type="ECO:0000259" key="6">
    <source>
        <dbReference type="PROSITE" id="PS51469"/>
    </source>
</evidence>
<protein>
    <recommendedName>
        <fullName evidence="6">SUN domain-containing protein</fullName>
    </recommendedName>
</protein>
<evidence type="ECO:0000313" key="7">
    <source>
        <dbReference type="EMBL" id="KAK7939686.1"/>
    </source>
</evidence>
<keyword evidence="4 5" id="KW-0472">Membrane</keyword>
<evidence type="ECO:0000256" key="3">
    <source>
        <dbReference type="ARBA" id="ARBA00022989"/>
    </source>
</evidence>
<evidence type="ECO:0000256" key="5">
    <source>
        <dbReference type="SAM" id="Phobius"/>
    </source>
</evidence>
<evidence type="ECO:0000256" key="4">
    <source>
        <dbReference type="ARBA" id="ARBA00023136"/>
    </source>
</evidence>
<accession>A0AAW0PVA8</accession>
<organism evidence="7 8">
    <name type="scientific">Mugilogobius chulae</name>
    <name type="common">yellowstripe goby</name>
    <dbReference type="NCBI Taxonomy" id="88201"/>
    <lineage>
        <taxon>Eukaryota</taxon>
        <taxon>Metazoa</taxon>
        <taxon>Chordata</taxon>
        <taxon>Craniata</taxon>
        <taxon>Vertebrata</taxon>
        <taxon>Euteleostomi</taxon>
        <taxon>Actinopterygii</taxon>
        <taxon>Neopterygii</taxon>
        <taxon>Teleostei</taxon>
        <taxon>Neoteleostei</taxon>
        <taxon>Acanthomorphata</taxon>
        <taxon>Gobiaria</taxon>
        <taxon>Gobiiformes</taxon>
        <taxon>Gobioidei</taxon>
        <taxon>Gobiidae</taxon>
        <taxon>Gobionellinae</taxon>
        <taxon>Mugilogobius</taxon>
    </lineage>
</organism>
<dbReference type="Pfam" id="PF07738">
    <property type="entry name" value="Sad1_UNC"/>
    <property type="match status" value="1"/>
</dbReference>
<evidence type="ECO:0000313" key="8">
    <source>
        <dbReference type="Proteomes" id="UP001460270"/>
    </source>
</evidence>
<dbReference type="GO" id="GO:0034993">
    <property type="term" value="C:meiotic nuclear membrane microtubule tethering complex"/>
    <property type="evidence" value="ECO:0007669"/>
    <property type="project" value="TreeGrafter"/>
</dbReference>
<name>A0AAW0PVA8_9GOBI</name>
<dbReference type="EMBL" id="JBBPFD010000002">
    <property type="protein sequence ID" value="KAK7939686.1"/>
    <property type="molecule type" value="Genomic_DNA"/>
</dbReference>
<dbReference type="InterPro" id="IPR012919">
    <property type="entry name" value="SUN_dom"/>
</dbReference>
<feature type="domain" description="SUN" evidence="6">
    <location>
        <begin position="88"/>
        <end position="249"/>
    </location>
</feature>
<dbReference type="PROSITE" id="PS51469">
    <property type="entry name" value="SUN"/>
    <property type="match status" value="1"/>
</dbReference>
<keyword evidence="8" id="KW-1185">Reference proteome</keyword>
<proteinExistence type="predicted"/>
<dbReference type="PANTHER" id="PTHR12911:SF8">
    <property type="entry name" value="KLAROID PROTEIN-RELATED"/>
    <property type="match status" value="1"/>
</dbReference>
<reference evidence="8" key="1">
    <citation type="submission" date="2024-04" db="EMBL/GenBank/DDBJ databases">
        <title>Salinicola lusitanus LLJ914,a marine bacterium isolated from the Okinawa Trough.</title>
        <authorList>
            <person name="Li J."/>
        </authorList>
    </citation>
    <scope>NUCLEOTIDE SEQUENCE [LARGE SCALE GENOMIC DNA]</scope>
</reference>
<feature type="transmembrane region" description="Helical" evidence="5">
    <location>
        <begin position="64"/>
        <end position="82"/>
    </location>
</feature>
<sequence>MARRSERLLTMGYYNKDNCPKISYKESASKVKGRHSFSLTASDSPLVLLDVPAQKPQRILTWDMALLLIVTLFGFVGTYFRLAQLTAPQLKFQDSVLRTYQHKGQLHGEGATWLKQNNPGHVITGHNYPLTPGHCWAFSGQAGQLFISLAQSIHVSHVTLGHITKEQSPTEEIGSAPKTFTVYGLKDLQGPEIKLGTFHYDPNGHSFQTFRILQLTSKVFRFVRVHVQNNHGNPAFTCLYNFRVHGRIPTSPVISI</sequence>
<dbReference type="AlphaFoldDB" id="A0AAW0PVA8"/>
<evidence type="ECO:0000256" key="2">
    <source>
        <dbReference type="ARBA" id="ARBA00022692"/>
    </source>
</evidence>
<dbReference type="Proteomes" id="UP001460270">
    <property type="component" value="Unassembled WGS sequence"/>
</dbReference>
<dbReference type="PANTHER" id="PTHR12911">
    <property type="entry name" value="SAD1/UNC-84-LIKE PROTEIN-RELATED"/>
    <property type="match status" value="1"/>
</dbReference>
<dbReference type="Gene3D" id="2.60.120.260">
    <property type="entry name" value="Galactose-binding domain-like"/>
    <property type="match status" value="1"/>
</dbReference>
<dbReference type="GO" id="GO:0005637">
    <property type="term" value="C:nuclear inner membrane"/>
    <property type="evidence" value="ECO:0007669"/>
    <property type="project" value="UniProtKB-SubCell"/>
</dbReference>
<dbReference type="InterPro" id="IPR045119">
    <property type="entry name" value="SUN1-5"/>
</dbReference>
<evidence type="ECO:0000256" key="1">
    <source>
        <dbReference type="ARBA" id="ARBA00004540"/>
    </source>
</evidence>
<gene>
    <name evidence="7" type="ORF">WMY93_003012</name>
</gene>
<keyword evidence="3 5" id="KW-1133">Transmembrane helix</keyword>
<dbReference type="GO" id="GO:0043495">
    <property type="term" value="F:protein-membrane adaptor activity"/>
    <property type="evidence" value="ECO:0007669"/>
    <property type="project" value="TreeGrafter"/>
</dbReference>
<keyword evidence="2 5" id="KW-0812">Transmembrane</keyword>
<comment type="subcellular location">
    <subcellularLocation>
        <location evidence="1">Nucleus inner membrane</location>
    </subcellularLocation>
</comment>